<evidence type="ECO:0000256" key="3">
    <source>
        <dbReference type="ARBA" id="ARBA00022729"/>
    </source>
</evidence>
<dbReference type="InterPro" id="IPR038404">
    <property type="entry name" value="TRAP_DctP_sf"/>
</dbReference>
<name>A0AAP3UZC9_9PROT</name>
<dbReference type="NCBIfam" id="TIGR00787">
    <property type="entry name" value="dctP"/>
    <property type="match status" value="1"/>
</dbReference>
<evidence type="ECO:0000256" key="1">
    <source>
        <dbReference type="ARBA" id="ARBA00009023"/>
    </source>
</evidence>
<feature type="signal peptide" evidence="4">
    <location>
        <begin position="1"/>
        <end position="22"/>
    </location>
</feature>
<dbReference type="NCBIfam" id="NF037995">
    <property type="entry name" value="TRAP_S1"/>
    <property type="match status" value="1"/>
</dbReference>
<feature type="chain" id="PRO_5043011738" evidence="4">
    <location>
        <begin position="23"/>
        <end position="344"/>
    </location>
</feature>
<dbReference type="GO" id="GO:0055085">
    <property type="term" value="P:transmembrane transport"/>
    <property type="evidence" value="ECO:0007669"/>
    <property type="project" value="InterPro"/>
</dbReference>
<dbReference type="Gene3D" id="3.40.190.170">
    <property type="entry name" value="Bacterial extracellular solute-binding protein, family 7"/>
    <property type="match status" value="1"/>
</dbReference>
<dbReference type="PANTHER" id="PTHR33376:SF7">
    <property type="entry name" value="C4-DICARBOXYLATE-BINDING PROTEIN DCTB"/>
    <property type="match status" value="1"/>
</dbReference>
<dbReference type="AlphaFoldDB" id="A0AAP3UZC9"/>
<evidence type="ECO:0000256" key="4">
    <source>
        <dbReference type="SAM" id="SignalP"/>
    </source>
</evidence>
<dbReference type="InterPro" id="IPR018389">
    <property type="entry name" value="DctP_fam"/>
</dbReference>
<dbReference type="PIRSF" id="PIRSF006470">
    <property type="entry name" value="DctB"/>
    <property type="match status" value="1"/>
</dbReference>
<keyword evidence="2" id="KW-0813">Transport</keyword>
<gene>
    <name evidence="5" type="ORF">PZ740_00240</name>
</gene>
<evidence type="ECO:0000256" key="2">
    <source>
        <dbReference type="ARBA" id="ARBA00022448"/>
    </source>
</evidence>
<evidence type="ECO:0000313" key="6">
    <source>
        <dbReference type="Proteomes" id="UP001301140"/>
    </source>
</evidence>
<keyword evidence="3 4" id="KW-0732">Signal</keyword>
<dbReference type="InterPro" id="IPR006311">
    <property type="entry name" value="TAT_signal"/>
</dbReference>
<evidence type="ECO:0000313" key="5">
    <source>
        <dbReference type="EMBL" id="MDF1584809.1"/>
    </source>
</evidence>
<dbReference type="CDD" id="cd13603">
    <property type="entry name" value="PBP2_TRAP_Siap_TeaA_like"/>
    <property type="match status" value="1"/>
</dbReference>
<comment type="caution">
    <text evidence="5">The sequence shown here is derived from an EMBL/GenBank/DDBJ whole genome shotgun (WGS) entry which is preliminary data.</text>
</comment>
<dbReference type="RefSeq" id="WP_327787213.1">
    <property type="nucleotide sequence ID" value="NZ_JARGEQ010000001.1"/>
</dbReference>
<reference evidence="5 6" key="1">
    <citation type="submission" date="2023-03" db="EMBL/GenBank/DDBJ databases">
        <title>YIM 152171 draft genome.</title>
        <authorList>
            <person name="Yang Z."/>
        </authorList>
    </citation>
    <scope>NUCLEOTIDE SEQUENCE [LARGE SCALE GENOMIC DNA]</scope>
    <source>
        <strain evidence="5 6">YIM 152171</strain>
    </source>
</reference>
<protein>
    <submittedName>
        <fullName evidence="5">TRAP transporter substrate-binding protein</fullName>
    </submittedName>
</protein>
<dbReference type="Pfam" id="PF03480">
    <property type="entry name" value="DctP"/>
    <property type="match status" value="1"/>
</dbReference>
<dbReference type="Proteomes" id="UP001301140">
    <property type="component" value="Unassembled WGS sequence"/>
</dbReference>
<dbReference type="EMBL" id="JARGEQ010000001">
    <property type="protein sequence ID" value="MDF1584809.1"/>
    <property type="molecule type" value="Genomic_DNA"/>
</dbReference>
<proteinExistence type="inferred from homology"/>
<dbReference type="PROSITE" id="PS51318">
    <property type="entry name" value="TAT"/>
    <property type="match status" value="1"/>
</dbReference>
<dbReference type="InterPro" id="IPR004682">
    <property type="entry name" value="TRAP_DctP"/>
</dbReference>
<organism evidence="5 6">
    <name type="scientific">Marinimicrococcus flavescens</name>
    <dbReference type="NCBI Taxonomy" id="3031815"/>
    <lineage>
        <taxon>Bacteria</taxon>
        <taxon>Pseudomonadati</taxon>
        <taxon>Pseudomonadota</taxon>
        <taxon>Alphaproteobacteria</taxon>
        <taxon>Geminicoccales</taxon>
        <taxon>Geminicoccaceae</taxon>
        <taxon>Marinimicrococcus</taxon>
    </lineage>
</organism>
<accession>A0AAP3UZC9</accession>
<keyword evidence="6" id="KW-1185">Reference proteome</keyword>
<dbReference type="GO" id="GO:0030288">
    <property type="term" value="C:outer membrane-bounded periplasmic space"/>
    <property type="evidence" value="ECO:0007669"/>
    <property type="project" value="InterPro"/>
</dbReference>
<dbReference type="PANTHER" id="PTHR33376">
    <property type="match status" value="1"/>
</dbReference>
<sequence length="344" mass="37601">MQACRRLFLLAAGALTATLATGLPEAAAEATYVARIGHLEAPSQPRHQALEKLAALVLERTGGEVELQLFPSSQLGNARQMVEGTQFGAMEGTVMPAAFLGGFNPVVSVLDLPFLFPADREKAQELRQGPLGDYILESFESRGLKAVALWPNGRKNVTSAKAMDEIAAFEGQKFRVMDSRILIEQFSALGASAVVIPFGELYTALQTGVVDGQENPLDTIATMKYFEVQKHLVLSEHGAMEDVFLFSPAWWGSLPEGHREVISAAIEEVRPEVEQMKEAAQEKALETIRTAGVEVRELGADERRAWRELMFPKAEAAYLERAGEEGSKALEIYRGEVDRLGLAN</sequence>
<comment type="similarity">
    <text evidence="1">Belongs to the bacterial solute-binding protein 7 family.</text>
</comment>